<proteinExistence type="predicted"/>
<dbReference type="AlphaFoldDB" id="A0A2G5V5I0"/>
<evidence type="ECO:0000256" key="1">
    <source>
        <dbReference type="SAM" id="Phobius"/>
    </source>
</evidence>
<keyword evidence="1" id="KW-1133">Transmembrane helix</keyword>
<protein>
    <submittedName>
        <fullName evidence="2">Uncharacterized protein</fullName>
    </submittedName>
</protein>
<sequence length="78" mass="9116">MIQSFEQMRPVRRPTTLSTWSEGIWTNNLVCPLFVQDLRIAPFALVTHTLFNMIFSFLKAFLSIPRIILFSYQTPPLL</sequence>
<gene>
    <name evidence="2" type="primary">Cnig_chr_II.g6516</name>
    <name evidence="2" type="ORF">B9Z55_006516</name>
</gene>
<keyword evidence="3" id="KW-1185">Reference proteome</keyword>
<accession>A0A2G5V5I0</accession>
<dbReference type="Proteomes" id="UP000230233">
    <property type="component" value="Chromosome II"/>
</dbReference>
<reference evidence="3" key="1">
    <citation type="submission" date="2017-10" db="EMBL/GenBank/DDBJ databases">
        <title>Rapid genome shrinkage in a self-fertile nematode reveals novel sperm competition proteins.</title>
        <authorList>
            <person name="Yin D."/>
            <person name="Schwarz E.M."/>
            <person name="Thomas C.G."/>
            <person name="Felde R.L."/>
            <person name="Korf I.F."/>
            <person name="Cutter A.D."/>
            <person name="Schartner C.M."/>
            <person name="Ralston E.J."/>
            <person name="Meyer B.J."/>
            <person name="Haag E.S."/>
        </authorList>
    </citation>
    <scope>NUCLEOTIDE SEQUENCE [LARGE SCALE GENOMIC DNA]</scope>
    <source>
        <strain evidence="3">JU1422</strain>
    </source>
</reference>
<evidence type="ECO:0000313" key="2">
    <source>
        <dbReference type="EMBL" id="PIC47033.1"/>
    </source>
</evidence>
<comment type="caution">
    <text evidence="2">The sequence shown here is derived from an EMBL/GenBank/DDBJ whole genome shotgun (WGS) entry which is preliminary data.</text>
</comment>
<feature type="transmembrane region" description="Helical" evidence="1">
    <location>
        <begin position="40"/>
        <end position="62"/>
    </location>
</feature>
<organism evidence="2 3">
    <name type="scientific">Caenorhabditis nigoni</name>
    <dbReference type="NCBI Taxonomy" id="1611254"/>
    <lineage>
        <taxon>Eukaryota</taxon>
        <taxon>Metazoa</taxon>
        <taxon>Ecdysozoa</taxon>
        <taxon>Nematoda</taxon>
        <taxon>Chromadorea</taxon>
        <taxon>Rhabditida</taxon>
        <taxon>Rhabditina</taxon>
        <taxon>Rhabditomorpha</taxon>
        <taxon>Rhabditoidea</taxon>
        <taxon>Rhabditidae</taxon>
        <taxon>Peloderinae</taxon>
        <taxon>Caenorhabditis</taxon>
    </lineage>
</organism>
<dbReference type="EMBL" id="PDUG01000002">
    <property type="protein sequence ID" value="PIC47033.1"/>
    <property type="molecule type" value="Genomic_DNA"/>
</dbReference>
<evidence type="ECO:0000313" key="3">
    <source>
        <dbReference type="Proteomes" id="UP000230233"/>
    </source>
</evidence>
<keyword evidence="1" id="KW-0812">Transmembrane</keyword>
<name>A0A2G5V5I0_9PELO</name>
<keyword evidence="1" id="KW-0472">Membrane</keyword>